<accession>A0ABU0X792</accession>
<organism evidence="1 2">
    <name type="scientific">Saccharothrix yanglingensis</name>
    <dbReference type="NCBI Taxonomy" id="659496"/>
    <lineage>
        <taxon>Bacteria</taxon>
        <taxon>Bacillati</taxon>
        <taxon>Actinomycetota</taxon>
        <taxon>Actinomycetes</taxon>
        <taxon>Pseudonocardiales</taxon>
        <taxon>Pseudonocardiaceae</taxon>
        <taxon>Saccharothrix</taxon>
    </lineage>
</organism>
<reference evidence="1 2" key="1">
    <citation type="submission" date="2017-06" db="EMBL/GenBank/DDBJ databases">
        <title>Cultured bacterium strain Saccharothrix yanglingensis Hhs.015.</title>
        <authorList>
            <person name="Xia Y."/>
        </authorList>
    </citation>
    <scope>NUCLEOTIDE SEQUENCE [LARGE SCALE GENOMIC DNA]</scope>
    <source>
        <strain evidence="1 2">Hhs.015</strain>
    </source>
</reference>
<dbReference type="EMBL" id="NSDM01000014">
    <property type="protein sequence ID" value="MDQ2587907.1"/>
    <property type="molecule type" value="Genomic_DNA"/>
</dbReference>
<evidence type="ECO:0000313" key="1">
    <source>
        <dbReference type="EMBL" id="MDQ2587907.1"/>
    </source>
</evidence>
<comment type="caution">
    <text evidence="1">The sequence shown here is derived from an EMBL/GenBank/DDBJ whole genome shotgun (WGS) entry which is preliminary data.</text>
</comment>
<keyword evidence="2" id="KW-1185">Reference proteome</keyword>
<sequence length="77" mass="7973">MPADQRDVSDQSVTTITAIADAASRTPHGPCRILATAVILATVIDSEPRAAPSILTVQGLCSGADRPDDDSTTRLPT</sequence>
<dbReference type="RefSeq" id="WP_306749521.1">
    <property type="nucleotide sequence ID" value="NZ_NSDM01000014.1"/>
</dbReference>
<protein>
    <submittedName>
        <fullName evidence="1">Uncharacterized protein</fullName>
    </submittedName>
</protein>
<gene>
    <name evidence="1" type="ORF">CKY47_28745</name>
</gene>
<dbReference type="Proteomes" id="UP001225605">
    <property type="component" value="Unassembled WGS sequence"/>
</dbReference>
<proteinExistence type="predicted"/>
<evidence type="ECO:0000313" key="2">
    <source>
        <dbReference type="Proteomes" id="UP001225605"/>
    </source>
</evidence>
<name>A0ABU0X792_9PSEU</name>